<dbReference type="PANTHER" id="PTHR33695:SF1">
    <property type="entry name" value="LIPOPROTEIN SIGNAL PEPTIDASE"/>
    <property type="match status" value="1"/>
</dbReference>
<keyword evidence="3 9" id="KW-0645">Protease</keyword>
<keyword evidence="4 9" id="KW-0812">Transmembrane</keyword>
<dbReference type="NCBIfam" id="TIGR00077">
    <property type="entry name" value="lspA"/>
    <property type="match status" value="1"/>
</dbReference>
<protein>
    <recommendedName>
        <fullName evidence="9">Lipoprotein signal peptidase</fullName>
        <ecNumber evidence="9">3.4.23.36</ecNumber>
    </recommendedName>
    <alternativeName>
        <fullName evidence="9">Prolipoprotein signal peptidase</fullName>
    </alternativeName>
    <alternativeName>
        <fullName evidence="9">Signal peptidase II</fullName>
        <shortName evidence="9">SPase II</shortName>
    </alternativeName>
</protein>
<feature type="active site" evidence="9">
    <location>
        <position position="152"/>
    </location>
</feature>
<dbReference type="GO" id="GO:0006508">
    <property type="term" value="P:proteolysis"/>
    <property type="evidence" value="ECO:0007669"/>
    <property type="project" value="UniProtKB-KW"/>
</dbReference>
<sequence length="175" mass="19167">MLKNQQVPASPRRWALLALSGAGALALDLWTKQWVWDHLRPSGRALVVIDPLLELAFAYNRGSAFGLVRRLDYPYVLLAVTVLMIGWIVLTARAPHGTRLRFVAGGLIAGGALGNLHDRLFRVDALGHRGVVDFIKVNYPWGGSWPSFNLADAALVIGVVLLVWDLRARKPAADA</sequence>
<keyword evidence="12" id="KW-1185">Reference proteome</keyword>
<dbReference type="STRING" id="54.SAMN02745121_07064"/>
<keyword evidence="2 9" id="KW-1003">Cell membrane</keyword>
<evidence type="ECO:0000256" key="9">
    <source>
        <dbReference type="HAMAP-Rule" id="MF_00161"/>
    </source>
</evidence>
<evidence type="ECO:0000256" key="6">
    <source>
        <dbReference type="ARBA" id="ARBA00022801"/>
    </source>
</evidence>
<dbReference type="PRINTS" id="PR00781">
    <property type="entry name" value="LIPOSIGPTASE"/>
</dbReference>
<keyword evidence="7 9" id="KW-1133">Transmembrane helix</keyword>
<dbReference type="InterPro" id="IPR001872">
    <property type="entry name" value="Peptidase_A8"/>
</dbReference>
<comment type="subcellular location">
    <subcellularLocation>
        <location evidence="9">Cell membrane</location>
        <topology evidence="9">Multi-pass membrane protein</topology>
    </subcellularLocation>
</comment>
<feature type="transmembrane region" description="Helical" evidence="9">
    <location>
        <begin position="148"/>
        <end position="166"/>
    </location>
</feature>
<keyword evidence="6 9" id="KW-0378">Hydrolase</keyword>
<organism evidence="11 12">
    <name type="scientific">Nannocystis exedens</name>
    <dbReference type="NCBI Taxonomy" id="54"/>
    <lineage>
        <taxon>Bacteria</taxon>
        <taxon>Pseudomonadati</taxon>
        <taxon>Myxococcota</taxon>
        <taxon>Polyangia</taxon>
        <taxon>Nannocystales</taxon>
        <taxon>Nannocystaceae</taxon>
        <taxon>Nannocystis</taxon>
    </lineage>
</organism>
<dbReference type="GO" id="GO:0005886">
    <property type="term" value="C:plasma membrane"/>
    <property type="evidence" value="ECO:0007669"/>
    <property type="project" value="UniProtKB-SubCell"/>
</dbReference>
<name>A0A1I2G557_9BACT</name>
<reference evidence="12" key="1">
    <citation type="submission" date="2016-10" db="EMBL/GenBank/DDBJ databases">
        <authorList>
            <person name="Varghese N."/>
            <person name="Submissions S."/>
        </authorList>
    </citation>
    <scope>NUCLEOTIDE SEQUENCE [LARGE SCALE GENOMIC DNA]</scope>
    <source>
        <strain evidence="12">ATCC 25963</strain>
    </source>
</reference>
<gene>
    <name evidence="9" type="primary">lspA</name>
    <name evidence="11" type="ORF">SAMN02745121_07064</name>
</gene>
<comment type="function">
    <text evidence="9">This protein specifically catalyzes the removal of signal peptides from prolipoproteins.</text>
</comment>
<evidence type="ECO:0000256" key="7">
    <source>
        <dbReference type="ARBA" id="ARBA00022989"/>
    </source>
</evidence>
<evidence type="ECO:0000256" key="2">
    <source>
        <dbReference type="ARBA" id="ARBA00022475"/>
    </source>
</evidence>
<dbReference type="Proteomes" id="UP000199400">
    <property type="component" value="Unassembled WGS sequence"/>
</dbReference>
<comment type="caution">
    <text evidence="9">Lacks conserved residue(s) required for the propagation of feature annotation.</text>
</comment>
<proteinExistence type="inferred from homology"/>
<evidence type="ECO:0000256" key="1">
    <source>
        <dbReference type="ARBA" id="ARBA00006139"/>
    </source>
</evidence>
<evidence type="ECO:0000256" key="10">
    <source>
        <dbReference type="RuleBase" id="RU004181"/>
    </source>
</evidence>
<evidence type="ECO:0000256" key="4">
    <source>
        <dbReference type="ARBA" id="ARBA00022692"/>
    </source>
</evidence>
<accession>A0A1I2G557</accession>
<evidence type="ECO:0000313" key="11">
    <source>
        <dbReference type="EMBL" id="SFF12672.1"/>
    </source>
</evidence>
<comment type="catalytic activity">
    <reaction evidence="9">
        <text>Release of signal peptides from bacterial membrane prolipoproteins. Hydrolyzes -Xaa-Yaa-Zaa-|-(S,diacylglyceryl)Cys-, in which Xaa is hydrophobic (preferably Leu), and Yaa (Ala or Ser) and Zaa (Gly or Ala) have small, neutral side chains.</text>
        <dbReference type="EC" id="3.4.23.36"/>
    </reaction>
</comment>
<dbReference type="Pfam" id="PF01252">
    <property type="entry name" value="Peptidase_A8"/>
    <property type="match status" value="1"/>
</dbReference>
<feature type="transmembrane region" description="Helical" evidence="9">
    <location>
        <begin position="71"/>
        <end position="90"/>
    </location>
</feature>
<evidence type="ECO:0000256" key="3">
    <source>
        <dbReference type="ARBA" id="ARBA00022670"/>
    </source>
</evidence>
<keyword evidence="5 9" id="KW-0064">Aspartyl protease</keyword>
<dbReference type="OrthoDB" id="9810259at2"/>
<dbReference type="EMBL" id="FOMX01000030">
    <property type="protein sequence ID" value="SFF12672.1"/>
    <property type="molecule type" value="Genomic_DNA"/>
</dbReference>
<dbReference type="UniPathway" id="UPA00665"/>
<comment type="similarity">
    <text evidence="1 9 10">Belongs to the peptidase A8 family.</text>
</comment>
<dbReference type="EC" id="3.4.23.36" evidence="9"/>
<dbReference type="GO" id="GO:0004190">
    <property type="term" value="F:aspartic-type endopeptidase activity"/>
    <property type="evidence" value="ECO:0007669"/>
    <property type="project" value="UniProtKB-UniRule"/>
</dbReference>
<keyword evidence="8 9" id="KW-0472">Membrane</keyword>
<dbReference type="AlphaFoldDB" id="A0A1I2G557"/>
<dbReference type="HAMAP" id="MF_00161">
    <property type="entry name" value="LspA"/>
    <property type="match status" value="1"/>
</dbReference>
<evidence type="ECO:0000256" key="5">
    <source>
        <dbReference type="ARBA" id="ARBA00022750"/>
    </source>
</evidence>
<dbReference type="PANTHER" id="PTHR33695">
    <property type="entry name" value="LIPOPROTEIN SIGNAL PEPTIDASE"/>
    <property type="match status" value="1"/>
</dbReference>
<comment type="pathway">
    <text evidence="9">Protein modification; lipoprotein biosynthesis (signal peptide cleavage).</text>
</comment>
<evidence type="ECO:0000256" key="8">
    <source>
        <dbReference type="ARBA" id="ARBA00023136"/>
    </source>
</evidence>
<dbReference type="RefSeq" id="WP_096325728.1">
    <property type="nucleotide sequence ID" value="NZ_FOMX01000030.1"/>
</dbReference>
<evidence type="ECO:0000313" key="12">
    <source>
        <dbReference type="Proteomes" id="UP000199400"/>
    </source>
</evidence>
<feature type="active site" evidence="9">
    <location>
        <position position="133"/>
    </location>
</feature>